<organism evidence="2 3">
    <name type="scientific">Gordonia insulae</name>
    <dbReference type="NCBI Taxonomy" id="2420509"/>
    <lineage>
        <taxon>Bacteria</taxon>
        <taxon>Bacillati</taxon>
        <taxon>Actinomycetota</taxon>
        <taxon>Actinomycetes</taxon>
        <taxon>Mycobacteriales</taxon>
        <taxon>Gordoniaceae</taxon>
        <taxon>Gordonia</taxon>
    </lineage>
</organism>
<dbReference type="GO" id="GO:0004301">
    <property type="term" value="F:epoxide hydrolase activity"/>
    <property type="evidence" value="ECO:0007669"/>
    <property type="project" value="UniProtKB-EC"/>
</dbReference>
<gene>
    <name evidence="2" type="primary">ephA_2</name>
    <name evidence="2" type="ORF">D7316_03038</name>
</gene>
<feature type="domain" description="AB hydrolase-1" evidence="1">
    <location>
        <begin position="30"/>
        <end position="285"/>
    </location>
</feature>
<dbReference type="InterPro" id="IPR029058">
    <property type="entry name" value="AB_hydrolase_fold"/>
</dbReference>
<sequence length="607" mass="65501">MTAPDRIVVDLEHVRLHALTWGDATAPLAICLHGFPDSAWTWRHLGPVLADAGYRVVAPFTRGYAPAEIPADGDYHVAALAHDALALHRALDGDDRAVLIGHDWGALTVHGIAAAEHPFRRVVALAVPPIAAIREAGTSARSQLRLLARQSLMSWYIAYNQLPFLPERSLDRLIPLLWRRWGPRRGPHPDPADITNALATVPTTAHGSAVLGYYRAMTRPRVDRRYADLATTWLQPPSTAMLYLHGVDDGCMQVGFVDGLDELLPAGSTVVRVADAGHFVHLDQPDVTHRHIIDFLGSPPDMQAPTGPASGAGRTLDAMSTSTAAVQQVSFTGVGGVTLRADEWRPRTEQGGSTILLLHGGGQTRHSWKKTGERLAGAGAHVVSLDTRGHGDSDWSPDGRYSLELFTGDVVEVVRQMGRPVTLVGASMGGLSGIGAAATLGPDVVEALVLVDVVPRFDQQGSARIRDFMTGNVDGFDTLHDAADAISAYLPHRDKTFNPEGLKRNLRQGDDGRWYWHWDPAFVRSKPGDDRFVRAEHLEEQLASLAAPILLIRGKLSDVVPADAVEGFRAVVPAAEVVELADAAHTAAADDNDAFTQVVLDFIGAHR</sequence>
<dbReference type="KEGG" id="gom:D7316_03038"/>
<dbReference type="Gene3D" id="3.40.50.1820">
    <property type="entry name" value="alpha/beta hydrolase"/>
    <property type="match status" value="2"/>
</dbReference>
<dbReference type="EC" id="3.3.2.10" evidence="2"/>
<name>A0A3G8JMZ3_9ACTN</name>
<keyword evidence="3" id="KW-1185">Reference proteome</keyword>
<dbReference type="PRINTS" id="PR00412">
    <property type="entry name" value="EPOXHYDRLASE"/>
</dbReference>
<dbReference type="SUPFAM" id="SSF53474">
    <property type="entry name" value="alpha/beta-Hydrolases"/>
    <property type="match status" value="2"/>
</dbReference>
<dbReference type="InterPro" id="IPR000073">
    <property type="entry name" value="AB_hydrolase_1"/>
</dbReference>
<dbReference type="EMBL" id="CP033972">
    <property type="protein sequence ID" value="AZG46437.1"/>
    <property type="molecule type" value="Genomic_DNA"/>
</dbReference>
<dbReference type="InterPro" id="IPR050228">
    <property type="entry name" value="Carboxylesterase_BioH"/>
</dbReference>
<proteinExistence type="predicted"/>
<reference evidence="2 3" key="1">
    <citation type="submission" date="2018-11" db="EMBL/GenBank/DDBJ databases">
        <title>Gordonia insulae sp. nov., isolated from an island soil.</title>
        <authorList>
            <person name="Kim Y.S."/>
            <person name="Kim S.B."/>
        </authorList>
    </citation>
    <scope>NUCLEOTIDE SEQUENCE [LARGE SCALE GENOMIC DNA]</scope>
    <source>
        <strain evidence="2 3">MMS17-SY073</strain>
    </source>
</reference>
<evidence type="ECO:0000259" key="1">
    <source>
        <dbReference type="Pfam" id="PF00561"/>
    </source>
</evidence>
<dbReference type="Proteomes" id="UP000271469">
    <property type="component" value="Chromosome"/>
</dbReference>
<keyword evidence="2" id="KW-0378">Hydrolase</keyword>
<evidence type="ECO:0000313" key="3">
    <source>
        <dbReference type="Proteomes" id="UP000271469"/>
    </source>
</evidence>
<feature type="domain" description="AB hydrolase-1" evidence="1">
    <location>
        <begin position="354"/>
        <end position="587"/>
    </location>
</feature>
<dbReference type="InterPro" id="IPR000639">
    <property type="entry name" value="Epox_hydrolase-like"/>
</dbReference>
<dbReference type="PANTHER" id="PTHR43194:SF2">
    <property type="entry name" value="PEROXISOMAL MEMBRANE PROTEIN LPX1"/>
    <property type="match status" value="1"/>
</dbReference>
<evidence type="ECO:0000313" key="2">
    <source>
        <dbReference type="EMBL" id="AZG46437.1"/>
    </source>
</evidence>
<dbReference type="Pfam" id="PF00561">
    <property type="entry name" value="Abhydrolase_1"/>
    <property type="match status" value="2"/>
</dbReference>
<accession>A0A3G8JMZ3</accession>
<dbReference type="AlphaFoldDB" id="A0A3G8JMZ3"/>
<dbReference type="PANTHER" id="PTHR43194">
    <property type="entry name" value="HYDROLASE ALPHA/BETA FOLD FAMILY"/>
    <property type="match status" value="1"/>
</dbReference>
<protein>
    <submittedName>
        <fullName evidence="2">Epoxide hydrolase A</fullName>
        <ecNumber evidence="2">3.3.2.10</ecNumber>
    </submittedName>
</protein>